<dbReference type="Proteomes" id="UP000676194">
    <property type="component" value="Chromosome"/>
</dbReference>
<keyword evidence="1" id="KW-0479">Metal-binding</keyword>
<dbReference type="AlphaFoldDB" id="A0A8E6B7D0"/>
<evidence type="ECO:0000256" key="4">
    <source>
        <dbReference type="ARBA" id="ARBA00025742"/>
    </source>
</evidence>
<reference evidence="6" key="1">
    <citation type="submission" date="2021-05" db="EMBL/GenBank/DDBJ databases">
        <title>Complete genome sequence of the cellulolytic planctomycete Telmatocola sphagniphila SP2T and characterization of the first cellulase from planctomycetes.</title>
        <authorList>
            <person name="Rakitin A.L."/>
            <person name="Beletsky A.V."/>
            <person name="Naumoff D.G."/>
            <person name="Kulichevskaya I.S."/>
            <person name="Mardanov A.V."/>
            <person name="Ravin N.V."/>
            <person name="Dedysh S.N."/>
        </authorList>
    </citation>
    <scope>NUCLEOTIDE SEQUENCE</scope>
    <source>
        <strain evidence="6">SP2T</strain>
    </source>
</reference>
<protein>
    <submittedName>
        <fullName evidence="6">Metallophosphoesterase</fullName>
    </submittedName>
</protein>
<dbReference type="PANTHER" id="PTHR42988:SF2">
    <property type="entry name" value="CYCLIC NUCLEOTIDE PHOSPHODIESTERASE CBUA0032-RELATED"/>
    <property type="match status" value="1"/>
</dbReference>
<dbReference type="PANTHER" id="PTHR42988">
    <property type="entry name" value="PHOSPHOHYDROLASE"/>
    <property type="match status" value="1"/>
</dbReference>
<keyword evidence="2" id="KW-0378">Hydrolase</keyword>
<dbReference type="RefSeq" id="WP_213497709.1">
    <property type="nucleotide sequence ID" value="NZ_CP074694.1"/>
</dbReference>
<accession>A0A8E6B7D0</accession>
<name>A0A8E6B7D0_9BACT</name>
<feature type="domain" description="Calcineurin-like phosphoesterase" evidence="5">
    <location>
        <begin position="26"/>
        <end position="251"/>
    </location>
</feature>
<dbReference type="Pfam" id="PF00149">
    <property type="entry name" value="Metallophos"/>
    <property type="match status" value="1"/>
</dbReference>
<dbReference type="GO" id="GO:0016787">
    <property type="term" value="F:hydrolase activity"/>
    <property type="evidence" value="ECO:0007669"/>
    <property type="project" value="UniProtKB-KW"/>
</dbReference>
<dbReference type="SUPFAM" id="SSF56300">
    <property type="entry name" value="Metallo-dependent phosphatases"/>
    <property type="match status" value="1"/>
</dbReference>
<comment type="similarity">
    <text evidence="4">Belongs to the cyclic nucleotide phosphodiesterase class-III family.</text>
</comment>
<evidence type="ECO:0000313" key="6">
    <source>
        <dbReference type="EMBL" id="QVL32819.1"/>
    </source>
</evidence>
<dbReference type="EMBL" id="CP074694">
    <property type="protein sequence ID" value="QVL32819.1"/>
    <property type="molecule type" value="Genomic_DNA"/>
</dbReference>
<proteinExistence type="inferred from homology"/>
<keyword evidence="7" id="KW-1185">Reference proteome</keyword>
<dbReference type="Gene3D" id="3.60.21.10">
    <property type="match status" value="1"/>
</dbReference>
<dbReference type="InterPro" id="IPR029052">
    <property type="entry name" value="Metallo-depent_PP-like"/>
</dbReference>
<evidence type="ECO:0000313" key="7">
    <source>
        <dbReference type="Proteomes" id="UP000676194"/>
    </source>
</evidence>
<gene>
    <name evidence="6" type="ORF">KIH39_02550</name>
</gene>
<evidence type="ECO:0000256" key="3">
    <source>
        <dbReference type="ARBA" id="ARBA00023004"/>
    </source>
</evidence>
<dbReference type="InterPro" id="IPR050884">
    <property type="entry name" value="CNP_phosphodiesterase-III"/>
</dbReference>
<dbReference type="KEGG" id="tsph:KIH39_02550"/>
<dbReference type="InterPro" id="IPR004843">
    <property type="entry name" value="Calcineurin-like_PHP"/>
</dbReference>
<dbReference type="GO" id="GO:0046872">
    <property type="term" value="F:metal ion binding"/>
    <property type="evidence" value="ECO:0007669"/>
    <property type="project" value="UniProtKB-KW"/>
</dbReference>
<sequence length="335" mass="38543">MSDVSTPCSLETQPARTRIMQGHNYIRIAHFSDIHVQCDVKWNLRDYFSKHTTGWFNYKILGRGSRFRRNDEILAALRRELETNAFDQVVMTGDVSSFGLREEFAAAAENLPLQLPGVITPGNHDYYTKASRVGGNFEKTFRNWQEGERIEAALYPFAKKVGDFWIVAVCSATENRGFWDARGRVGDEQLARFDKLCERLEGPKILATHYPMLLRKGQPEHPGRQLRDADKLAKLVKKHKFLAWLHGHRHRSFWYTPTPKHPYAMICSGSVTHKKRWMYLDILVSPHSIELNRRMYSPKTQSFYTIDVITIPLHANLNESECNTEGSLLSSSATV</sequence>
<evidence type="ECO:0000256" key="2">
    <source>
        <dbReference type="ARBA" id="ARBA00022801"/>
    </source>
</evidence>
<evidence type="ECO:0000259" key="5">
    <source>
        <dbReference type="Pfam" id="PF00149"/>
    </source>
</evidence>
<evidence type="ECO:0000256" key="1">
    <source>
        <dbReference type="ARBA" id="ARBA00022723"/>
    </source>
</evidence>
<organism evidence="6 7">
    <name type="scientific">Telmatocola sphagniphila</name>
    <dbReference type="NCBI Taxonomy" id="1123043"/>
    <lineage>
        <taxon>Bacteria</taxon>
        <taxon>Pseudomonadati</taxon>
        <taxon>Planctomycetota</taxon>
        <taxon>Planctomycetia</taxon>
        <taxon>Gemmatales</taxon>
        <taxon>Gemmataceae</taxon>
    </lineage>
</organism>
<keyword evidence="3" id="KW-0408">Iron</keyword>